<name>A0A0H2MGY5_9PROT</name>
<evidence type="ECO:0000313" key="1">
    <source>
        <dbReference type="EMBL" id="KLN61859.1"/>
    </source>
</evidence>
<dbReference type="EMBL" id="LAQL01000003">
    <property type="protein sequence ID" value="KLN61859.1"/>
    <property type="molecule type" value="Genomic_DNA"/>
</dbReference>
<comment type="caution">
    <text evidence="1">The sequence shown here is derived from an EMBL/GenBank/DDBJ whole genome shotgun (WGS) entry which is preliminary data.</text>
</comment>
<reference evidence="1 2" key="1">
    <citation type="submission" date="2015-03" db="EMBL/GenBank/DDBJ databases">
        <title>Genome Sequence of Kiloniella spongiae MEBiC09566, isolated from a marine sponge.</title>
        <authorList>
            <person name="Shao Z."/>
            <person name="Wang L."/>
            <person name="Li X."/>
        </authorList>
    </citation>
    <scope>NUCLEOTIDE SEQUENCE [LARGE SCALE GENOMIC DNA]</scope>
    <source>
        <strain evidence="1 2">MEBiC09566</strain>
    </source>
</reference>
<accession>A0A0H2MGY5</accession>
<dbReference type="AlphaFoldDB" id="A0A0H2MGY5"/>
<organism evidence="1 2">
    <name type="scientific">Kiloniella spongiae</name>
    <dbReference type="NCBI Taxonomy" id="1489064"/>
    <lineage>
        <taxon>Bacteria</taxon>
        <taxon>Pseudomonadati</taxon>
        <taxon>Pseudomonadota</taxon>
        <taxon>Alphaproteobacteria</taxon>
        <taxon>Rhodospirillales</taxon>
        <taxon>Kiloniellaceae</taxon>
        <taxon>Kiloniella</taxon>
    </lineage>
</organism>
<dbReference type="Proteomes" id="UP000035444">
    <property type="component" value="Unassembled WGS sequence"/>
</dbReference>
<sequence length="140" mass="16997">MTKIKMLKFREGVVDWIQSLRKKYPRCKIIISSRYNHELEIIDEYLDIEFQLSQPSYCPCLMTLVQFETKDRMGTVTIWEDYFYMEYEVIDLETDTMTAERFGKVPEIDRIKFYMEMVVKKVLERGRLEMEIYPVDGEHH</sequence>
<proteinExistence type="predicted"/>
<gene>
    <name evidence="1" type="ORF">WH96_06140</name>
</gene>
<keyword evidence="2" id="KW-1185">Reference proteome</keyword>
<evidence type="ECO:0000313" key="2">
    <source>
        <dbReference type="Proteomes" id="UP000035444"/>
    </source>
</evidence>
<protein>
    <submittedName>
        <fullName evidence="1">Uncharacterized protein</fullName>
    </submittedName>
</protein>